<dbReference type="RefSeq" id="WP_111064736.1">
    <property type="nucleotide sequence ID" value="NZ_JBHUCU010000031.1"/>
</dbReference>
<accession>A0A2W1MUY4</accession>
<proteinExistence type="predicted"/>
<dbReference type="OrthoDB" id="796701at2"/>
<reference evidence="1 2" key="1">
    <citation type="submission" date="2018-06" db="EMBL/GenBank/DDBJ databases">
        <title>The draft genome sequence of Crocinitomix sp. SM1701.</title>
        <authorList>
            <person name="Zhang X."/>
        </authorList>
    </citation>
    <scope>NUCLEOTIDE SEQUENCE [LARGE SCALE GENOMIC DNA]</scope>
    <source>
        <strain evidence="1 2">SM1701</strain>
    </source>
</reference>
<dbReference type="PROSITE" id="PS51257">
    <property type="entry name" value="PROKAR_LIPOPROTEIN"/>
    <property type="match status" value="1"/>
</dbReference>
<evidence type="ECO:0000313" key="2">
    <source>
        <dbReference type="Proteomes" id="UP000249248"/>
    </source>
</evidence>
<dbReference type="EMBL" id="QKSB01000027">
    <property type="protein sequence ID" value="PZE15617.1"/>
    <property type="molecule type" value="Genomic_DNA"/>
</dbReference>
<protein>
    <recommendedName>
        <fullName evidence="3">Lipoprotein</fullName>
    </recommendedName>
</protein>
<comment type="caution">
    <text evidence="1">The sequence shown here is derived from an EMBL/GenBank/DDBJ whole genome shotgun (WGS) entry which is preliminary data.</text>
</comment>
<keyword evidence="2" id="KW-1185">Reference proteome</keyword>
<dbReference type="Proteomes" id="UP000249248">
    <property type="component" value="Unassembled WGS sequence"/>
</dbReference>
<name>A0A2W1MUY4_9FLAO</name>
<sequence length="215" mass="25188">MKITALNISIVCIISLFFSCNSIPTNQTEQLESNTIQADSITKKENTLTYEYTNDSIKLSNAIDSIWDCEGVQYLEKKIIRQSSKKRHLTIIPFKNEFNITVKLMEDNGFNYVTHLSFIITPKENWKIEYHNTIENKFIAFDVWNANIEKEHDINKLRNNIAIVLSERKKELNEKLRYKYNLKKYVYTVDGSYMGLVYFYGLHQFKIDSAAIVNS</sequence>
<gene>
    <name evidence="1" type="ORF">DNU06_17140</name>
</gene>
<dbReference type="AlphaFoldDB" id="A0A2W1MUY4"/>
<evidence type="ECO:0000313" key="1">
    <source>
        <dbReference type="EMBL" id="PZE15617.1"/>
    </source>
</evidence>
<organism evidence="1 2">
    <name type="scientific">Putridiphycobacter roseus</name>
    <dbReference type="NCBI Taxonomy" id="2219161"/>
    <lineage>
        <taxon>Bacteria</taxon>
        <taxon>Pseudomonadati</taxon>
        <taxon>Bacteroidota</taxon>
        <taxon>Flavobacteriia</taxon>
        <taxon>Flavobacteriales</taxon>
        <taxon>Crocinitomicaceae</taxon>
        <taxon>Putridiphycobacter</taxon>
    </lineage>
</organism>
<evidence type="ECO:0008006" key="3">
    <source>
        <dbReference type="Google" id="ProtNLM"/>
    </source>
</evidence>